<name>A0A6J6Z0R7_9ZZZZ</name>
<evidence type="ECO:0000313" key="14">
    <source>
        <dbReference type="EMBL" id="CAB5068793.1"/>
    </source>
</evidence>
<dbReference type="GO" id="GO:0006271">
    <property type="term" value="P:DNA strand elongation involved in DNA replication"/>
    <property type="evidence" value="ECO:0007669"/>
    <property type="project" value="TreeGrafter"/>
</dbReference>
<keyword evidence="3" id="KW-0963">Cytoplasm</keyword>
<gene>
    <name evidence="12" type="ORF">UFOPK3046_01348</name>
    <name evidence="13" type="ORF">UFOPK3914_01484</name>
    <name evidence="14" type="ORF">UFOPK4354_01648</name>
</gene>
<evidence type="ECO:0000256" key="1">
    <source>
        <dbReference type="ARBA" id="ARBA00004496"/>
    </source>
</evidence>
<dbReference type="InterPro" id="IPR046938">
    <property type="entry name" value="DNA_clamp_sf"/>
</dbReference>
<evidence type="ECO:0000313" key="13">
    <source>
        <dbReference type="EMBL" id="CAB4988959.1"/>
    </source>
</evidence>
<dbReference type="GO" id="GO:0008408">
    <property type="term" value="F:3'-5' exonuclease activity"/>
    <property type="evidence" value="ECO:0007669"/>
    <property type="project" value="InterPro"/>
</dbReference>
<dbReference type="InterPro" id="IPR022635">
    <property type="entry name" value="DNA_polIII_beta_C"/>
</dbReference>
<evidence type="ECO:0000256" key="3">
    <source>
        <dbReference type="ARBA" id="ARBA00022490"/>
    </source>
</evidence>
<dbReference type="InterPro" id="IPR001001">
    <property type="entry name" value="DNA_polIII_beta"/>
</dbReference>
<dbReference type="GO" id="GO:0009360">
    <property type="term" value="C:DNA polymerase III complex"/>
    <property type="evidence" value="ECO:0007669"/>
    <property type="project" value="InterPro"/>
</dbReference>
<comment type="similarity">
    <text evidence="2">Belongs to the beta sliding clamp family.</text>
</comment>
<dbReference type="InterPro" id="IPR022637">
    <property type="entry name" value="DNA_polIII_beta_cen"/>
</dbReference>
<evidence type="ECO:0000259" key="10">
    <source>
        <dbReference type="Pfam" id="PF02767"/>
    </source>
</evidence>
<dbReference type="Pfam" id="PF02768">
    <property type="entry name" value="DNA_pol3_beta_3"/>
    <property type="match status" value="1"/>
</dbReference>
<keyword evidence="6" id="KW-0235">DNA replication</keyword>
<dbReference type="PIRSF" id="PIRSF000804">
    <property type="entry name" value="DNA_pol_III_b"/>
    <property type="match status" value="1"/>
</dbReference>
<dbReference type="EMBL" id="CAFBQW010000228">
    <property type="protein sequence ID" value="CAB5068793.1"/>
    <property type="molecule type" value="Genomic_DNA"/>
</dbReference>
<dbReference type="Pfam" id="PF00712">
    <property type="entry name" value="DNA_pol3_beta"/>
    <property type="match status" value="1"/>
</dbReference>
<dbReference type="Gene3D" id="3.10.150.10">
    <property type="entry name" value="DNA Polymerase III, subunit A, domain 2"/>
    <property type="match status" value="1"/>
</dbReference>
<dbReference type="InterPro" id="IPR022634">
    <property type="entry name" value="DNA_polIII_beta_N"/>
</dbReference>
<dbReference type="EMBL" id="CAFBOG010000156">
    <property type="protein sequence ID" value="CAB4988959.1"/>
    <property type="molecule type" value="Genomic_DNA"/>
</dbReference>
<evidence type="ECO:0000259" key="11">
    <source>
        <dbReference type="Pfam" id="PF02768"/>
    </source>
</evidence>
<evidence type="ECO:0000256" key="5">
    <source>
        <dbReference type="ARBA" id="ARBA00022695"/>
    </source>
</evidence>
<keyword evidence="8" id="KW-0238">DNA-binding</keyword>
<comment type="subcellular location">
    <subcellularLocation>
        <location evidence="1">Cytoplasm</location>
    </subcellularLocation>
</comment>
<evidence type="ECO:0000256" key="4">
    <source>
        <dbReference type="ARBA" id="ARBA00022679"/>
    </source>
</evidence>
<dbReference type="GO" id="GO:0003677">
    <property type="term" value="F:DNA binding"/>
    <property type="evidence" value="ECO:0007669"/>
    <property type="project" value="UniProtKB-KW"/>
</dbReference>
<proteinExistence type="inferred from homology"/>
<evidence type="ECO:0000313" key="12">
    <source>
        <dbReference type="EMBL" id="CAB4814325.1"/>
    </source>
</evidence>
<keyword evidence="4" id="KW-0808">Transferase</keyword>
<evidence type="ECO:0000256" key="6">
    <source>
        <dbReference type="ARBA" id="ARBA00022705"/>
    </source>
</evidence>
<sequence length="366" mass="39619">MKFRCEREELSEALGLAQRATSPRPSNPILGNLRLHLVGNQLTVTGGDLSITITSVITVGGETDGVAVLPAKLINDIVRSFESGAVEIDTEFEDGRARISSGRSNFECNMSPAEEYPSAADLDGEPITLGAGDLAEGLRQVVKAASNDESRPILTGVLLTTEGTGLRMVSTDSYRLVVRDLPGTTQLPVGEKVIVPSRALNELSRFLTEEDDVKVTLGDRDISFEVGTLRLSTKLIEGEFPNYENLIPDSQPNRLQVERLALLAAVKRVRLMARDPNTPIRLTMAADSLELRATTPDVGEASEQMDAIYSGEELQVAFNPEYLIDGLEVTPGDEITLGTVDGLKPALLRPVDSGDFLYLLMPVRVT</sequence>
<organism evidence="12">
    <name type="scientific">freshwater metagenome</name>
    <dbReference type="NCBI Taxonomy" id="449393"/>
    <lineage>
        <taxon>unclassified sequences</taxon>
        <taxon>metagenomes</taxon>
        <taxon>ecological metagenomes</taxon>
    </lineage>
</organism>
<dbReference type="EMBL" id="CAFAAQ010000135">
    <property type="protein sequence ID" value="CAB4814325.1"/>
    <property type="molecule type" value="Genomic_DNA"/>
</dbReference>
<dbReference type="SMART" id="SM00480">
    <property type="entry name" value="POL3Bc"/>
    <property type="match status" value="1"/>
</dbReference>
<feature type="domain" description="DNA polymerase III beta sliding clamp N-terminal" evidence="9">
    <location>
        <begin position="1"/>
        <end position="118"/>
    </location>
</feature>
<accession>A0A6J6Z0R7</accession>
<evidence type="ECO:0000256" key="7">
    <source>
        <dbReference type="ARBA" id="ARBA00022932"/>
    </source>
</evidence>
<dbReference type="PANTHER" id="PTHR30478">
    <property type="entry name" value="DNA POLYMERASE III SUBUNIT BETA"/>
    <property type="match status" value="1"/>
</dbReference>
<dbReference type="NCBIfam" id="TIGR00663">
    <property type="entry name" value="dnan"/>
    <property type="match status" value="1"/>
</dbReference>
<keyword evidence="5" id="KW-0548">Nucleotidyltransferase</keyword>
<protein>
    <submittedName>
        <fullName evidence="12">Unannotated protein</fullName>
    </submittedName>
</protein>
<dbReference type="GO" id="GO:0003887">
    <property type="term" value="F:DNA-directed DNA polymerase activity"/>
    <property type="evidence" value="ECO:0007669"/>
    <property type="project" value="UniProtKB-KW"/>
</dbReference>
<dbReference type="AlphaFoldDB" id="A0A6J6Z0R7"/>
<evidence type="ECO:0000256" key="2">
    <source>
        <dbReference type="ARBA" id="ARBA00010752"/>
    </source>
</evidence>
<keyword evidence="7" id="KW-0239">DNA-directed DNA polymerase</keyword>
<evidence type="ECO:0000256" key="8">
    <source>
        <dbReference type="ARBA" id="ARBA00023125"/>
    </source>
</evidence>
<dbReference type="GO" id="GO:0005737">
    <property type="term" value="C:cytoplasm"/>
    <property type="evidence" value="ECO:0007669"/>
    <property type="project" value="UniProtKB-SubCell"/>
</dbReference>
<feature type="domain" description="DNA polymerase III beta sliding clamp C-terminal" evidence="11">
    <location>
        <begin position="245"/>
        <end position="364"/>
    </location>
</feature>
<reference evidence="12" key="1">
    <citation type="submission" date="2020-05" db="EMBL/GenBank/DDBJ databases">
        <authorList>
            <person name="Chiriac C."/>
            <person name="Salcher M."/>
            <person name="Ghai R."/>
            <person name="Kavagutti S V."/>
        </authorList>
    </citation>
    <scope>NUCLEOTIDE SEQUENCE</scope>
</reference>
<feature type="domain" description="DNA polymerase III beta sliding clamp central" evidence="10">
    <location>
        <begin position="133"/>
        <end position="242"/>
    </location>
</feature>
<evidence type="ECO:0000259" key="9">
    <source>
        <dbReference type="Pfam" id="PF00712"/>
    </source>
</evidence>
<dbReference type="CDD" id="cd00140">
    <property type="entry name" value="beta_clamp"/>
    <property type="match status" value="1"/>
</dbReference>
<dbReference type="Gene3D" id="3.70.10.10">
    <property type="match status" value="1"/>
</dbReference>
<dbReference type="SUPFAM" id="SSF55979">
    <property type="entry name" value="DNA clamp"/>
    <property type="match status" value="3"/>
</dbReference>
<dbReference type="PANTHER" id="PTHR30478:SF0">
    <property type="entry name" value="BETA SLIDING CLAMP"/>
    <property type="match status" value="1"/>
</dbReference>
<dbReference type="Pfam" id="PF02767">
    <property type="entry name" value="DNA_pol3_beta_2"/>
    <property type="match status" value="1"/>
</dbReference>